<dbReference type="GO" id="GO:0005524">
    <property type="term" value="F:ATP binding"/>
    <property type="evidence" value="ECO:0007669"/>
    <property type="project" value="UniProtKB-KW"/>
</dbReference>
<keyword evidence="8" id="KW-0961">Cell wall biogenesis/degradation</keyword>
<keyword evidence="5" id="KW-0133">Cell shape</keyword>
<gene>
    <name evidence="12" type="ORF">CO176_02055</name>
</gene>
<evidence type="ECO:0000256" key="6">
    <source>
        <dbReference type="ARBA" id="ARBA00022984"/>
    </source>
</evidence>
<keyword evidence="6" id="KW-0573">Peptidoglycan synthesis</keyword>
<reference evidence="13" key="1">
    <citation type="submission" date="2017-09" db="EMBL/GenBank/DDBJ databases">
        <title>Depth-based differentiation of microbial function through sediment-hosted aquifers and enrichment of novel symbionts in the deep terrestrial subsurface.</title>
        <authorList>
            <person name="Probst A.J."/>
            <person name="Ladd B."/>
            <person name="Jarett J.K."/>
            <person name="Geller-Mcgrath D.E."/>
            <person name="Sieber C.M.K."/>
            <person name="Emerson J.B."/>
            <person name="Anantharaman K."/>
            <person name="Thomas B.C."/>
            <person name="Malmstrom R."/>
            <person name="Stieglmeier M."/>
            <person name="Klingl A."/>
            <person name="Woyke T."/>
            <person name="Ryan C.M."/>
            <person name="Banfield J.F."/>
        </authorList>
    </citation>
    <scope>NUCLEOTIDE SEQUENCE [LARGE SCALE GENOMIC DNA]</scope>
</reference>
<evidence type="ECO:0000313" key="12">
    <source>
        <dbReference type="EMBL" id="PJA42644.1"/>
    </source>
</evidence>
<dbReference type="GO" id="GO:0071555">
    <property type="term" value="P:cell wall organization"/>
    <property type="evidence" value="ECO:0007669"/>
    <property type="project" value="UniProtKB-KW"/>
</dbReference>
<comment type="caution">
    <text evidence="12">The sequence shown here is derived from an EMBL/GenBank/DDBJ whole genome shotgun (WGS) entry which is preliminary data.</text>
</comment>
<keyword evidence="4" id="KW-0067">ATP-binding</keyword>
<keyword evidence="1" id="KW-0436">Ligase</keyword>
<dbReference type="SUPFAM" id="SSF51984">
    <property type="entry name" value="MurCD N-terminal domain"/>
    <property type="match status" value="1"/>
</dbReference>
<evidence type="ECO:0000256" key="8">
    <source>
        <dbReference type="ARBA" id="ARBA00023316"/>
    </source>
</evidence>
<dbReference type="Gene3D" id="3.40.50.720">
    <property type="entry name" value="NAD(P)-binding Rossmann-like Domain"/>
    <property type="match status" value="1"/>
</dbReference>
<dbReference type="Gene3D" id="3.90.190.20">
    <property type="entry name" value="Mur ligase, C-terminal domain"/>
    <property type="match status" value="1"/>
</dbReference>
<protein>
    <recommendedName>
        <fullName evidence="14">UDP-N-acetylmuramate--L-alanine ligase</fullName>
    </recommendedName>
</protein>
<evidence type="ECO:0000256" key="3">
    <source>
        <dbReference type="ARBA" id="ARBA00022741"/>
    </source>
</evidence>
<keyword evidence="7" id="KW-0131">Cell cycle</keyword>
<dbReference type="InterPro" id="IPR000713">
    <property type="entry name" value="Mur_ligase_N"/>
</dbReference>
<dbReference type="InterPro" id="IPR004101">
    <property type="entry name" value="Mur_ligase_C"/>
</dbReference>
<feature type="domain" description="Mur ligase N-terminal catalytic" evidence="9">
    <location>
        <begin position="2"/>
        <end position="37"/>
    </location>
</feature>
<dbReference type="Pfam" id="PF08245">
    <property type="entry name" value="Mur_ligase_M"/>
    <property type="match status" value="1"/>
</dbReference>
<evidence type="ECO:0008006" key="14">
    <source>
        <dbReference type="Google" id="ProtNLM"/>
    </source>
</evidence>
<evidence type="ECO:0000256" key="4">
    <source>
        <dbReference type="ARBA" id="ARBA00022840"/>
    </source>
</evidence>
<evidence type="ECO:0000256" key="5">
    <source>
        <dbReference type="ARBA" id="ARBA00022960"/>
    </source>
</evidence>
<name>A0A2M7X922_9BACT</name>
<dbReference type="InterPro" id="IPR036615">
    <property type="entry name" value="Mur_ligase_C_dom_sf"/>
</dbReference>
<dbReference type="SUPFAM" id="SSF53623">
    <property type="entry name" value="MurD-like peptide ligases, catalytic domain"/>
    <property type="match status" value="1"/>
</dbReference>
<dbReference type="Proteomes" id="UP000230484">
    <property type="component" value="Unassembled WGS sequence"/>
</dbReference>
<dbReference type="InterPro" id="IPR050061">
    <property type="entry name" value="MurCDEF_pg_biosynth"/>
</dbReference>
<evidence type="ECO:0000256" key="1">
    <source>
        <dbReference type="ARBA" id="ARBA00022598"/>
    </source>
</evidence>
<feature type="domain" description="Mur ligase central" evidence="11">
    <location>
        <begin position="93"/>
        <end position="205"/>
    </location>
</feature>
<organism evidence="12 13">
    <name type="scientific">Candidatus Woesebacteria bacterium CG_4_9_14_3_um_filter_39_10</name>
    <dbReference type="NCBI Taxonomy" id="1975056"/>
    <lineage>
        <taxon>Bacteria</taxon>
        <taxon>Candidatus Woeseibacteriota</taxon>
    </lineage>
</organism>
<proteinExistence type="predicted"/>
<sequence>MRIHFMGVGGSGMAGVSFLASKMGCEVTGCDLETGGHDVRHLKNIDLLVVTPAVYFRKVADPELVEGLKKKIVITWQEFLGKYLHKGKKVICIAGTHGKSTTTAMVGKLLEDAEFDPLVNLGANYKDWKGGARYGKGDYFVTEADEFYDNFLNYHPEIIILNNIEFDHPDYFKSEKQMLDSYKQFIANLVGKKILITQKDSLNKKFNLKVFGKHNQKNANMVYVLGKKLGIKEETIIKSLESFPGIERRMELIFDKGGMKVYDDYAHHPTAIRVTLEGLREKYPKNRIWAVVEPHGFNRTYALLKNYNAIFQSADKVIIGPIFKARDSKTFGMTPKSIAEASGHLDILTADSFDQIKNILSKDIKQGDVIIVMGAGKSNLWAKEICNLKI</sequence>
<evidence type="ECO:0000256" key="2">
    <source>
        <dbReference type="ARBA" id="ARBA00022618"/>
    </source>
</evidence>
<dbReference type="Gene3D" id="3.40.1190.10">
    <property type="entry name" value="Mur-like, catalytic domain"/>
    <property type="match status" value="2"/>
</dbReference>
<evidence type="ECO:0000259" key="10">
    <source>
        <dbReference type="Pfam" id="PF02875"/>
    </source>
</evidence>
<feature type="domain" description="Mur ligase C-terminal" evidence="10">
    <location>
        <begin position="248"/>
        <end position="376"/>
    </location>
</feature>
<dbReference type="GO" id="GO:0009252">
    <property type="term" value="P:peptidoglycan biosynthetic process"/>
    <property type="evidence" value="ECO:0007669"/>
    <property type="project" value="UniProtKB-KW"/>
</dbReference>
<evidence type="ECO:0000256" key="7">
    <source>
        <dbReference type="ARBA" id="ARBA00023306"/>
    </source>
</evidence>
<dbReference type="AlphaFoldDB" id="A0A2M7X922"/>
<dbReference type="InterPro" id="IPR036565">
    <property type="entry name" value="Mur-like_cat_sf"/>
</dbReference>
<evidence type="ECO:0000259" key="9">
    <source>
        <dbReference type="Pfam" id="PF01225"/>
    </source>
</evidence>
<evidence type="ECO:0000313" key="13">
    <source>
        <dbReference type="Proteomes" id="UP000230484"/>
    </source>
</evidence>
<keyword evidence="2" id="KW-0132">Cell division</keyword>
<keyword evidence="3" id="KW-0547">Nucleotide-binding</keyword>
<dbReference type="PANTHER" id="PTHR43445:SF3">
    <property type="entry name" value="UDP-N-ACETYLMURAMATE--L-ALANINE LIGASE"/>
    <property type="match status" value="1"/>
</dbReference>
<dbReference type="Pfam" id="PF02875">
    <property type="entry name" value="Mur_ligase_C"/>
    <property type="match status" value="1"/>
</dbReference>
<accession>A0A2M7X922</accession>
<dbReference type="GO" id="GO:0016881">
    <property type="term" value="F:acid-amino acid ligase activity"/>
    <property type="evidence" value="ECO:0007669"/>
    <property type="project" value="InterPro"/>
</dbReference>
<dbReference type="InterPro" id="IPR013221">
    <property type="entry name" value="Mur_ligase_cen"/>
</dbReference>
<dbReference type="SUPFAM" id="SSF53244">
    <property type="entry name" value="MurD-like peptide ligases, peptide-binding domain"/>
    <property type="match status" value="1"/>
</dbReference>
<dbReference type="EMBL" id="PFWW01000045">
    <property type="protein sequence ID" value="PJA42644.1"/>
    <property type="molecule type" value="Genomic_DNA"/>
</dbReference>
<dbReference type="GO" id="GO:0051301">
    <property type="term" value="P:cell division"/>
    <property type="evidence" value="ECO:0007669"/>
    <property type="project" value="UniProtKB-KW"/>
</dbReference>
<dbReference type="GO" id="GO:0008360">
    <property type="term" value="P:regulation of cell shape"/>
    <property type="evidence" value="ECO:0007669"/>
    <property type="project" value="UniProtKB-KW"/>
</dbReference>
<evidence type="ECO:0000259" key="11">
    <source>
        <dbReference type="Pfam" id="PF08245"/>
    </source>
</evidence>
<dbReference type="Pfam" id="PF01225">
    <property type="entry name" value="Mur_ligase"/>
    <property type="match status" value="1"/>
</dbReference>
<dbReference type="PANTHER" id="PTHR43445">
    <property type="entry name" value="UDP-N-ACETYLMURAMATE--L-ALANINE LIGASE-RELATED"/>
    <property type="match status" value="1"/>
</dbReference>